<evidence type="ECO:0000313" key="1">
    <source>
        <dbReference type="EMBL" id="DAD97317.1"/>
    </source>
</evidence>
<organism evidence="1">
    <name type="scientific">Myoviridae sp. ctzc413</name>
    <dbReference type="NCBI Taxonomy" id="2826721"/>
    <lineage>
        <taxon>Viruses</taxon>
        <taxon>Duplodnaviria</taxon>
        <taxon>Heunggongvirae</taxon>
        <taxon>Uroviricota</taxon>
        <taxon>Caudoviricetes</taxon>
    </lineage>
</organism>
<dbReference type="EMBL" id="BK015237">
    <property type="protein sequence ID" value="DAD97317.1"/>
    <property type="molecule type" value="Genomic_DNA"/>
</dbReference>
<protein>
    <submittedName>
        <fullName evidence="1">Uncharacterized protein</fullName>
    </submittedName>
</protein>
<accession>A0A8S5NR92</accession>
<name>A0A8S5NR92_9CAUD</name>
<sequence length="282" mass="32054">MGSITKIIKFYQFKPQPCLSNNGITQKSTFDLLKTVFTTGSSHNINYDKEVYTIDILEIEDNYIFGKCAKENELRVGSFLQTRNKHTNETEPYSSVSPDTQLEVYTFFFIDCSKNRMAAIQHKSITKLGQILSAGIWQLSHNTLEFFIAPERIKDIKKTAKKIRKNQKLSVSFAPNSMSKYNIDSLADELGGIKYDSFSIDIKLSPSNSNSVIDNICDRYNNDKDAFKSLKLIGQNDSGFEETLDFIGTLFTHCTNFDLSENSISNYDIIKKKLSDSLSIEQ</sequence>
<reference evidence="1" key="1">
    <citation type="journal article" date="2021" name="Proc. Natl. Acad. Sci. U.S.A.">
        <title>A Catalog of Tens of Thousands of Viruses from Human Metagenomes Reveals Hidden Associations with Chronic Diseases.</title>
        <authorList>
            <person name="Tisza M.J."/>
            <person name="Buck C.B."/>
        </authorList>
    </citation>
    <scope>NUCLEOTIDE SEQUENCE</scope>
    <source>
        <strain evidence="1">Ctzc413</strain>
    </source>
</reference>
<proteinExistence type="predicted"/>